<name>A0A8V0XXT8_CHICK</name>
<evidence type="ECO:0000256" key="2">
    <source>
        <dbReference type="ARBA" id="ARBA00022723"/>
    </source>
</evidence>
<dbReference type="SUPFAM" id="SSF57903">
    <property type="entry name" value="FYVE/PHD zinc finger"/>
    <property type="match status" value="1"/>
</dbReference>
<evidence type="ECO:0000256" key="1">
    <source>
        <dbReference type="ARBA" id="ARBA00008755"/>
    </source>
</evidence>
<keyword evidence="3 5" id="KW-0863">Zinc-finger</keyword>
<dbReference type="GO" id="GO:0008270">
    <property type="term" value="F:zinc ion binding"/>
    <property type="evidence" value="ECO:0007669"/>
    <property type="project" value="UniProtKB-KW"/>
</dbReference>
<dbReference type="InterPro" id="IPR051118">
    <property type="entry name" value="LST-2"/>
</dbReference>
<dbReference type="InterPro" id="IPR017455">
    <property type="entry name" value="Znf_FYVE-rel"/>
</dbReference>
<feature type="domain" description="FYVE-type" evidence="6">
    <location>
        <begin position="446"/>
        <end position="506"/>
    </location>
</feature>
<dbReference type="AlphaFoldDB" id="A0A8V0XXT8"/>
<keyword evidence="2" id="KW-0479">Metal-binding</keyword>
<evidence type="ECO:0000259" key="6">
    <source>
        <dbReference type="PROSITE" id="PS50178"/>
    </source>
</evidence>
<organism evidence="7 8">
    <name type="scientific">Gallus gallus</name>
    <name type="common">Chicken</name>
    <dbReference type="NCBI Taxonomy" id="9031"/>
    <lineage>
        <taxon>Eukaryota</taxon>
        <taxon>Metazoa</taxon>
        <taxon>Chordata</taxon>
        <taxon>Craniata</taxon>
        <taxon>Vertebrata</taxon>
        <taxon>Euteleostomi</taxon>
        <taxon>Archelosauria</taxon>
        <taxon>Archosauria</taxon>
        <taxon>Dinosauria</taxon>
        <taxon>Saurischia</taxon>
        <taxon>Theropoda</taxon>
        <taxon>Coelurosauria</taxon>
        <taxon>Aves</taxon>
        <taxon>Neognathae</taxon>
        <taxon>Galloanserae</taxon>
        <taxon>Galliformes</taxon>
        <taxon>Phasianidae</taxon>
        <taxon>Phasianinae</taxon>
        <taxon>Gallus</taxon>
    </lineage>
</organism>
<evidence type="ECO:0000256" key="3">
    <source>
        <dbReference type="ARBA" id="ARBA00022771"/>
    </source>
</evidence>
<dbReference type="CDD" id="cd15731">
    <property type="entry name" value="FYVE_LST2"/>
    <property type="match status" value="1"/>
</dbReference>
<proteinExistence type="inferred from homology"/>
<dbReference type="PANTHER" id="PTHR46465">
    <property type="entry name" value="LATERAL SIGNALING TARGET PROTEIN 2 HOMOLOG"/>
    <property type="match status" value="1"/>
</dbReference>
<dbReference type="InterPro" id="IPR043269">
    <property type="entry name" value="FYVE_LST2"/>
</dbReference>
<dbReference type="Pfam" id="PF01363">
    <property type="entry name" value="FYVE"/>
    <property type="match status" value="1"/>
</dbReference>
<keyword evidence="4" id="KW-0862">Zinc</keyword>
<protein>
    <submittedName>
        <fullName evidence="7">MAX dimerization protein 3</fullName>
    </submittedName>
</protein>
<dbReference type="InterPro" id="IPR013083">
    <property type="entry name" value="Znf_RING/FYVE/PHD"/>
</dbReference>
<evidence type="ECO:0000313" key="7">
    <source>
        <dbReference type="Ensembl" id="ENSGALP00010013089.1"/>
    </source>
</evidence>
<dbReference type="Gene3D" id="3.30.40.10">
    <property type="entry name" value="Zinc/RING finger domain, C3HC4 (zinc finger)"/>
    <property type="match status" value="1"/>
</dbReference>
<dbReference type="PANTHER" id="PTHR46465:SF4">
    <property type="entry name" value="FYVE-TYPE DOMAIN-CONTAINING PROTEIN"/>
    <property type="match status" value="1"/>
</dbReference>
<dbReference type="InterPro" id="IPR011011">
    <property type="entry name" value="Znf_FYVE_PHD"/>
</dbReference>
<dbReference type="PROSITE" id="PS50178">
    <property type="entry name" value="ZF_FYVE"/>
    <property type="match status" value="1"/>
</dbReference>
<keyword evidence="8" id="KW-1185">Reference proteome</keyword>
<reference evidence="7" key="3">
    <citation type="submission" date="2025-09" db="UniProtKB">
        <authorList>
            <consortium name="Ensembl"/>
        </authorList>
    </citation>
    <scope>IDENTIFICATION</scope>
    <source>
        <strain evidence="7">broiler</strain>
    </source>
</reference>
<evidence type="ECO:0000256" key="4">
    <source>
        <dbReference type="ARBA" id="ARBA00022833"/>
    </source>
</evidence>
<gene>
    <name evidence="7" type="primary">ZFYVE28B</name>
</gene>
<dbReference type="Ensembl" id="ENSGALT00010022673.1">
    <property type="protein sequence ID" value="ENSGALP00010013089.1"/>
    <property type="gene ID" value="ENSGALG00010009493.1"/>
</dbReference>
<dbReference type="InterPro" id="IPR000306">
    <property type="entry name" value="Znf_FYVE"/>
</dbReference>
<dbReference type="SMART" id="SM00064">
    <property type="entry name" value="FYVE"/>
    <property type="match status" value="1"/>
</dbReference>
<dbReference type="GeneTree" id="ENSGT00940000166092"/>
<dbReference type="Proteomes" id="UP000000539">
    <property type="component" value="Chromosome 13"/>
</dbReference>
<comment type="similarity">
    <text evidence="1">Belongs to the lst-2 family.</text>
</comment>
<accession>A0A8V0XXT8</accession>
<reference evidence="7" key="2">
    <citation type="submission" date="2025-08" db="UniProtKB">
        <authorList>
            <consortium name="Ensembl"/>
        </authorList>
    </citation>
    <scope>IDENTIFICATION</scope>
    <source>
        <strain evidence="7">broiler</strain>
    </source>
</reference>
<evidence type="ECO:0000256" key="5">
    <source>
        <dbReference type="PROSITE-ProRule" id="PRU00091"/>
    </source>
</evidence>
<sequence>MLPAALRRWLRRPKRSDPRLLSQFFFADERVTRVVADINGLDAELDPQQYLVLLNQLHLSQAQLLAVIERIMEECIPTQRHSRDYLVKFPEELLVDNLGNHMLFAAECLLAGSFLEVEEAEGAQLRPRARSLLCSLELVRALLREQSLSQPGTYSEPVRAALMQFDRLFAEFELSYVSSLVAVKSPDEIYRQQEIIVLFCETVERALRLGYLTQEMIDGYEPLLMFTIPRLAIISGLLIYPEGPLSLERSPEQMSRVFSPFYNLLMKIRDLLRVLSAEELCLLERSLCAAEAEDPCSSVTPPAWGEAVPRVAPHTPWGLLESPHTTPAHHSLMGRLGAVDNPCTERHVAVCLGRDALSSHPHAGVADQLQTNFASDLRSILKTVFKIVASPAETSEETGGSKNEDGDLCAGDVPHVADCPLCPSPRDATGLRRAAGARSRPEWVPDSTCSHCSACRAPFTLLRRRHHCRSCGKIFCARCSPHTAALPHYGQPRPVRVCTHCHATHLSSWRTRTR</sequence>
<dbReference type="OrthoDB" id="20035at2759"/>
<evidence type="ECO:0000313" key="8">
    <source>
        <dbReference type="Proteomes" id="UP000000539"/>
    </source>
</evidence>
<reference evidence="7" key="1">
    <citation type="submission" date="2020-11" db="EMBL/GenBank/DDBJ databases">
        <title>Gallus gallus (Chicken) genome, bGalGal1, GRCg7b, maternal haplotype autosomes + Z &amp; W.</title>
        <authorList>
            <person name="Warren W."/>
            <person name="Formenti G."/>
            <person name="Fedrigo O."/>
            <person name="Haase B."/>
            <person name="Mountcastle J."/>
            <person name="Balacco J."/>
            <person name="Tracey A."/>
            <person name="Schneider V."/>
            <person name="Okimoto R."/>
            <person name="Cheng H."/>
            <person name="Hawken R."/>
            <person name="Howe K."/>
            <person name="Jarvis E.D."/>
        </authorList>
    </citation>
    <scope>NUCLEOTIDE SEQUENCE [LARGE SCALE GENOMIC DNA]</scope>
    <source>
        <strain evidence="7">Broiler</strain>
    </source>
</reference>